<dbReference type="InterPro" id="IPR009057">
    <property type="entry name" value="Homeodomain-like_sf"/>
</dbReference>
<evidence type="ECO:0000256" key="1">
    <source>
        <dbReference type="ARBA" id="ARBA00023015"/>
    </source>
</evidence>
<dbReference type="Pfam" id="PF12833">
    <property type="entry name" value="HTH_18"/>
    <property type="match status" value="1"/>
</dbReference>
<sequence length="306" mass="34226">MQQLIASVCGSVCHQPLHSPAVQMIVSELLHTGDKALKKSISTPAAEAVISELPPRRDLGRIGSMDELEEWLRSYFTALLNLLKRQRAGGSYSRHVSQAIQFILERYQGYINLEMVAASIGLNPSYLSRLFKEETQCNFSEYVNRIRIDAAQKLLESDQYSVKQISSQVGFTTYNYFFKVFKELTGMTPHAYVESLRPERQRSKPGNAFNCSQIYKNGGHRIMYKLWGKYALSTALVSALLLSGCSSNSGSGSDAKTAEPSEATVNETGFPLTKEPVTLNMFTRIAPLNGTFKDMPVFQDYEKMSN</sequence>
<name>A9U895_PHYPA</name>
<evidence type="ECO:0000256" key="2">
    <source>
        <dbReference type="ARBA" id="ARBA00023125"/>
    </source>
</evidence>
<dbReference type="SUPFAM" id="SSF46689">
    <property type="entry name" value="Homeodomain-like"/>
    <property type="match status" value="2"/>
</dbReference>
<dbReference type="GO" id="GO:0043565">
    <property type="term" value="F:sequence-specific DNA binding"/>
    <property type="evidence" value="ECO:0007669"/>
    <property type="project" value="InterPro"/>
</dbReference>
<evidence type="ECO:0000256" key="3">
    <source>
        <dbReference type="ARBA" id="ARBA00023163"/>
    </source>
</evidence>
<dbReference type="Gene3D" id="1.10.10.60">
    <property type="entry name" value="Homeodomain-like"/>
    <property type="match status" value="2"/>
</dbReference>
<keyword evidence="1" id="KW-0805">Transcription regulation</keyword>
<proteinExistence type="predicted"/>
<keyword evidence="3" id="KW-0804">Transcription</keyword>
<dbReference type="PROSITE" id="PS01124">
    <property type="entry name" value="HTH_ARAC_FAMILY_2"/>
    <property type="match status" value="1"/>
</dbReference>
<dbReference type="AlphaFoldDB" id="A9U895"/>
<reference evidence="5" key="1">
    <citation type="journal article" date="2008" name="Science">
        <title>The Physcomitrella genome reveals evolutionary insights into the conquest of land by plants.</title>
        <authorList>
            <person name="Rensing S."/>
            <person name="Lang D."/>
            <person name="Zimmer A."/>
            <person name="Terry A."/>
            <person name="Salamov A."/>
            <person name="Shapiro H."/>
            <person name="Nishiyama T."/>
            <person name="Perroud P.-F."/>
            <person name="Lindquist E."/>
            <person name="Kamisugi Y."/>
            <person name="Tanahashi T."/>
            <person name="Sakakibara K."/>
            <person name="Fujita T."/>
            <person name="Oishi K."/>
            <person name="Shin-I T."/>
            <person name="Kuroki Y."/>
            <person name="Toyoda A."/>
            <person name="Suzuki Y."/>
            <person name="Hashimoto A."/>
            <person name="Yamaguchi K."/>
            <person name="Sugano A."/>
            <person name="Kohara Y."/>
            <person name="Fujiyama A."/>
            <person name="Anterola A."/>
            <person name="Aoki S."/>
            <person name="Ashton N."/>
            <person name="Barbazuk W.B."/>
            <person name="Barker E."/>
            <person name="Bennetzen J."/>
            <person name="Bezanilla M."/>
            <person name="Blankenship R."/>
            <person name="Cho S.H."/>
            <person name="Dutcher S."/>
            <person name="Estelle M."/>
            <person name="Fawcett J.A."/>
            <person name="Gundlach H."/>
            <person name="Hanada K."/>
            <person name="Heyl A."/>
            <person name="Hicks K.A."/>
            <person name="Hugh J."/>
            <person name="Lohr M."/>
            <person name="Mayer K."/>
            <person name="Melkozernov A."/>
            <person name="Murata T."/>
            <person name="Nelson D."/>
            <person name="Pils B."/>
            <person name="Prigge M."/>
            <person name="Reiss B."/>
            <person name="Renner T."/>
            <person name="Rombauts S."/>
            <person name="Rushton P."/>
            <person name="Sanderfoot A."/>
            <person name="Schween G."/>
            <person name="Shiu S.-H."/>
            <person name="Stueber K."/>
            <person name="Theodoulou F.L."/>
            <person name="Tu H."/>
            <person name="Van de Peer Y."/>
            <person name="Verrier P.J."/>
            <person name="Waters E."/>
            <person name="Wood A."/>
            <person name="Yang L."/>
            <person name="Cove D."/>
            <person name="Cuming A."/>
            <person name="Hasebe M."/>
            <person name="Lucas S."/>
            <person name="Mishler D.B."/>
            <person name="Reski R."/>
            <person name="Grigoriev I."/>
            <person name="Quatrano R.S."/>
            <person name="Boore J.L."/>
        </authorList>
    </citation>
    <scope>NUCLEOTIDE SEQUENCE [LARGE SCALE GENOMIC DNA]</scope>
</reference>
<feature type="domain" description="HTH araC/xylS-type" evidence="4">
    <location>
        <begin position="97"/>
        <end position="195"/>
    </location>
</feature>
<dbReference type="HOGENOM" id="CLU_1346271_0_0_1"/>
<keyword evidence="2" id="KW-0238">DNA-binding</keyword>
<protein>
    <submittedName>
        <fullName evidence="5">Predicted protein</fullName>
    </submittedName>
</protein>
<dbReference type="FunFam" id="1.10.10.60:FF:000444">
    <property type="entry name" value="AraC family transcriptional regulator"/>
    <property type="match status" value="1"/>
</dbReference>
<dbReference type="PROSITE" id="PS00041">
    <property type="entry name" value="HTH_ARAC_FAMILY_1"/>
    <property type="match status" value="1"/>
</dbReference>
<evidence type="ECO:0000313" key="5">
    <source>
        <dbReference type="EMBL" id="EDQ48108.1"/>
    </source>
</evidence>
<accession>A9U895</accession>
<evidence type="ECO:0000259" key="4">
    <source>
        <dbReference type="PROSITE" id="PS01124"/>
    </source>
</evidence>
<dbReference type="InterPro" id="IPR018060">
    <property type="entry name" value="HTH_AraC"/>
</dbReference>
<dbReference type="eggNOG" id="ENOG502T0TX">
    <property type="taxonomic scope" value="Eukaryota"/>
</dbReference>
<dbReference type="GO" id="GO:0003700">
    <property type="term" value="F:DNA-binding transcription factor activity"/>
    <property type="evidence" value="ECO:0007669"/>
    <property type="project" value="InterPro"/>
</dbReference>
<dbReference type="InterPro" id="IPR018062">
    <property type="entry name" value="HTH_AraC-typ_CS"/>
</dbReference>
<dbReference type="PANTHER" id="PTHR43280:SF28">
    <property type="entry name" value="HTH-TYPE TRANSCRIPTIONAL ACTIVATOR RHAS"/>
    <property type="match status" value="1"/>
</dbReference>
<organism>
    <name type="scientific">Physcomitrium patens</name>
    <name type="common">Spreading-leaved earth moss</name>
    <name type="synonym">Physcomitrella patens</name>
    <dbReference type="NCBI Taxonomy" id="3218"/>
    <lineage>
        <taxon>Eukaryota</taxon>
        <taxon>Viridiplantae</taxon>
        <taxon>Streptophyta</taxon>
        <taxon>Embryophyta</taxon>
        <taxon>Bryophyta</taxon>
        <taxon>Bryophytina</taxon>
        <taxon>Bryopsida</taxon>
        <taxon>Funariidae</taxon>
        <taxon>Funariales</taxon>
        <taxon>Funariaceae</taxon>
        <taxon>Physcomitrium</taxon>
    </lineage>
</organism>
<gene>
    <name evidence="5" type="ORF">PHYPADRAFT_104290</name>
</gene>
<dbReference type="EMBL" id="DS546893">
    <property type="protein sequence ID" value="EDQ48108.1"/>
    <property type="molecule type" value="Genomic_DNA"/>
</dbReference>
<dbReference type="SMART" id="SM00342">
    <property type="entry name" value="HTH_ARAC"/>
    <property type="match status" value="1"/>
</dbReference>
<dbReference type="PANTHER" id="PTHR43280">
    <property type="entry name" value="ARAC-FAMILY TRANSCRIPTIONAL REGULATOR"/>
    <property type="match status" value="1"/>
</dbReference>
<feature type="non-terminal residue" evidence="5">
    <location>
        <position position="306"/>
    </location>
</feature>